<dbReference type="CDD" id="cd23020">
    <property type="entry name" value="zf-HIT"/>
    <property type="match status" value="1"/>
</dbReference>
<dbReference type="EMBL" id="OU963899">
    <property type="protein sequence ID" value="CAH0406324.1"/>
    <property type="molecule type" value="Genomic_DNA"/>
</dbReference>
<comment type="subcellular location">
    <subcellularLocation>
        <location evidence="1">Cell projection</location>
        <location evidence="1">Cilium</location>
    </subcellularLocation>
</comment>
<dbReference type="Gene3D" id="6.10.140.2220">
    <property type="match status" value="1"/>
</dbReference>
<evidence type="ECO:0000256" key="8">
    <source>
        <dbReference type="ARBA" id="ARBA00023273"/>
    </source>
</evidence>
<dbReference type="PROSITE" id="PS50088">
    <property type="entry name" value="ANK_REPEAT"/>
    <property type="match status" value="2"/>
</dbReference>
<keyword evidence="8" id="KW-0966">Cell projection</keyword>
<dbReference type="Pfam" id="PF01753">
    <property type="entry name" value="zf-MYND"/>
    <property type="match status" value="1"/>
</dbReference>
<keyword evidence="4 10" id="KW-0863">Zinc-finger</keyword>
<evidence type="ECO:0000259" key="11">
    <source>
        <dbReference type="PROSITE" id="PS50865"/>
    </source>
</evidence>
<dbReference type="Proteomes" id="UP001153292">
    <property type="component" value="Chromosome 6"/>
</dbReference>
<keyword evidence="7" id="KW-0969">Cilium</keyword>
<evidence type="ECO:0000256" key="4">
    <source>
        <dbReference type="ARBA" id="ARBA00022771"/>
    </source>
</evidence>
<evidence type="ECO:0000256" key="6">
    <source>
        <dbReference type="ARBA" id="ARBA00023043"/>
    </source>
</evidence>
<name>A0ABN8B9I1_CHISP</name>
<feature type="repeat" description="ANK" evidence="9">
    <location>
        <begin position="117"/>
        <end position="149"/>
    </location>
</feature>
<dbReference type="SUPFAM" id="SSF144232">
    <property type="entry name" value="HIT/MYND zinc finger-like"/>
    <property type="match status" value="1"/>
</dbReference>
<reference evidence="12" key="1">
    <citation type="submission" date="2021-12" db="EMBL/GenBank/DDBJ databases">
        <authorList>
            <person name="King R."/>
        </authorList>
    </citation>
    <scope>NUCLEOTIDE SEQUENCE</scope>
</reference>
<evidence type="ECO:0000256" key="7">
    <source>
        <dbReference type="ARBA" id="ARBA00023069"/>
    </source>
</evidence>
<keyword evidence="13" id="KW-1185">Reference proteome</keyword>
<dbReference type="PROSITE" id="PS01360">
    <property type="entry name" value="ZF_MYND_1"/>
    <property type="match status" value="1"/>
</dbReference>
<dbReference type="PROSITE" id="PS50297">
    <property type="entry name" value="ANK_REP_REGION"/>
    <property type="match status" value="2"/>
</dbReference>
<evidence type="ECO:0000313" key="13">
    <source>
        <dbReference type="Proteomes" id="UP001153292"/>
    </source>
</evidence>
<organism evidence="12 13">
    <name type="scientific">Chilo suppressalis</name>
    <name type="common">Asiatic rice borer moth</name>
    <dbReference type="NCBI Taxonomy" id="168631"/>
    <lineage>
        <taxon>Eukaryota</taxon>
        <taxon>Metazoa</taxon>
        <taxon>Ecdysozoa</taxon>
        <taxon>Arthropoda</taxon>
        <taxon>Hexapoda</taxon>
        <taxon>Insecta</taxon>
        <taxon>Pterygota</taxon>
        <taxon>Neoptera</taxon>
        <taxon>Endopterygota</taxon>
        <taxon>Lepidoptera</taxon>
        <taxon>Glossata</taxon>
        <taxon>Ditrysia</taxon>
        <taxon>Pyraloidea</taxon>
        <taxon>Crambidae</taxon>
        <taxon>Crambinae</taxon>
        <taxon>Chilo</taxon>
    </lineage>
</organism>
<evidence type="ECO:0000256" key="3">
    <source>
        <dbReference type="ARBA" id="ARBA00022737"/>
    </source>
</evidence>
<dbReference type="InterPro" id="IPR036770">
    <property type="entry name" value="Ankyrin_rpt-contain_sf"/>
</dbReference>
<dbReference type="InterPro" id="IPR002893">
    <property type="entry name" value="Znf_MYND"/>
</dbReference>
<feature type="domain" description="MYND-type" evidence="11">
    <location>
        <begin position="365"/>
        <end position="402"/>
    </location>
</feature>
<keyword evidence="2" id="KW-0479">Metal-binding</keyword>
<keyword evidence="6 9" id="KW-0040">ANK repeat</keyword>
<evidence type="ECO:0000256" key="9">
    <source>
        <dbReference type="PROSITE-ProRule" id="PRU00023"/>
    </source>
</evidence>
<dbReference type="PANTHER" id="PTHR24150:SF8">
    <property type="entry name" value="ANKYRIN REPEAT AND MYND DOMAIN-CONTAINING PROTEIN 2"/>
    <property type="match status" value="1"/>
</dbReference>
<dbReference type="SMART" id="SM00248">
    <property type="entry name" value="ANK"/>
    <property type="match status" value="3"/>
</dbReference>
<evidence type="ECO:0000256" key="5">
    <source>
        <dbReference type="ARBA" id="ARBA00022833"/>
    </source>
</evidence>
<dbReference type="InterPro" id="IPR002110">
    <property type="entry name" value="Ankyrin_rpt"/>
</dbReference>
<gene>
    <name evidence="12" type="ORF">CHILSU_LOCUS9698</name>
</gene>
<proteinExistence type="predicted"/>
<evidence type="ECO:0000256" key="1">
    <source>
        <dbReference type="ARBA" id="ARBA00004138"/>
    </source>
</evidence>
<evidence type="ECO:0000256" key="10">
    <source>
        <dbReference type="PROSITE-ProRule" id="PRU00134"/>
    </source>
</evidence>
<accession>A0ABN8B9I1</accession>
<keyword evidence="3" id="KW-0677">Repeat</keyword>
<dbReference type="SUPFAM" id="SSF48403">
    <property type="entry name" value="Ankyrin repeat"/>
    <property type="match status" value="1"/>
</dbReference>
<protein>
    <recommendedName>
        <fullName evidence="11">MYND-type domain-containing protein</fullName>
    </recommendedName>
</protein>
<keyword evidence="5" id="KW-0862">Zinc</keyword>
<sequence length="434" mass="48238">MHGIVPLKLEENAIDVQLGRLSNSVQVVFSNNYNAKKTKMSDKNEGNPPAEKTIFDAIAQGDLTEFKNILAKHKGGVDFFDENGMTALQHAAYKGNKDMVQLLLDRGADVNSGKHEYNYTSLHFGALSGSSDVCKLLLDAGAKSTATNSVGRSAAQMAAFVGNHHTVATINNYLPRSEIAYYSTLQGQQTEPYLPAFLVEPLHKFVLGVNIHPVRLALNLQHSPALLEHADKVIKVLELMCKKEMTRGSETNEVMAFKYHYLAYIVREISNIRDKQKPAADKDEKKHDIVEIFSKKLLKPGKDGVSLDLMDTFLKDCVREFPFRECTTFHQMVTSLTSKDPPPALSIINCTINGQRGFVDVIPYCSTCGEEKPAKKCSKCKSVQYCDRECQRLHWFVHKKACNRESSVPAPTSNTKVNIDANELSSELQNLIAG</sequence>
<dbReference type="PROSITE" id="PS50865">
    <property type="entry name" value="ZF_MYND_2"/>
    <property type="match status" value="1"/>
</dbReference>
<dbReference type="Gene3D" id="1.25.40.20">
    <property type="entry name" value="Ankyrin repeat-containing domain"/>
    <property type="match status" value="1"/>
</dbReference>
<evidence type="ECO:0000313" key="12">
    <source>
        <dbReference type="EMBL" id="CAH0406324.1"/>
    </source>
</evidence>
<dbReference type="Pfam" id="PF12796">
    <property type="entry name" value="Ank_2"/>
    <property type="match status" value="1"/>
</dbReference>
<dbReference type="PANTHER" id="PTHR24150">
    <property type="entry name" value="ANKYRIN REPEAT AND MYND DOMAIN-CONTAINING PROTEIN 2"/>
    <property type="match status" value="1"/>
</dbReference>
<dbReference type="InterPro" id="IPR052452">
    <property type="entry name" value="Ankyrin-MYND_dom_contain_2"/>
</dbReference>
<evidence type="ECO:0000256" key="2">
    <source>
        <dbReference type="ARBA" id="ARBA00022723"/>
    </source>
</evidence>
<feature type="repeat" description="ANK" evidence="9">
    <location>
        <begin position="83"/>
        <end position="115"/>
    </location>
</feature>